<accession>A0A2P5WKS0</accession>
<organism evidence="1 2">
    <name type="scientific">Gossypium barbadense</name>
    <name type="common">Sea Island cotton</name>
    <name type="synonym">Hibiscus barbadensis</name>
    <dbReference type="NCBI Taxonomy" id="3634"/>
    <lineage>
        <taxon>Eukaryota</taxon>
        <taxon>Viridiplantae</taxon>
        <taxon>Streptophyta</taxon>
        <taxon>Embryophyta</taxon>
        <taxon>Tracheophyta</taxon>
        <taxon>Spermatophyta</taxon>
        <taxon>Magnoliopsida</taxon>
        <taxon>eudicotyledons</taxon>
        <taxon>Gunneridae</taxon>
        <taxon>Pentapetalae</taxon>
        <taxon>rosids</taxon>
        <taxon>malvids</taxon>
        <taxon>Malvales</taxon>
        <taxon>Malvaceae</taxon>
        <taxon>Malvoideae</taxon>
        <taxon>Gossypium</taxon>
    </lineage>
</organism>
<evidence type="ECO:0000313" key="2">
    <source>
        <dbReference type="Proteomes" id="UP000239757"/>
    </source>
</evidence>
<reference evidence="1 2" key="1">
    <citation type="submission" date="2015-01" db="EMBL/GenBank/DDBJ databases">
        <title>Genome of allotetraploid Gossypium barbadense reveals genomic plasticity and fiber elongation in cotton evolution.</title>
        <authorList>
            <person name="Chen X."/>
            <person name="Liu X."/>
            <person name="Zhao B."/>
            <person name="Zheng H."/>
            <person name="Hu Y."/>
            <person name="Lu G."/>
            <person name="Yang C."/>
            <person name="Chen J."/>
            <person name="Shan C."/>
            <person name="Zhang L."/>
            <person name="Zhou Y."/>
            <person name="Wang L."/>
            <person name="Guo W."/>
            <person name="Bai Y."/>
            <person name="Ruan J."/>
            <person name="Shangguan X."/>
            <person name="Mao Y."/>
            <person name="Jiang J."/>
            <person name="Zhu Y."/>
            <person name="Lei J."/>
            <person name="Kang H."/>
            <person name="Chen S."/>
            <person name="He X."/>
            <person name="Wang R."/>
            <person name="Wang Y."/>
            <person name="Chen J."/>
            <person name="Wang L."/>
            <person name="Yu S."/>
            <person name="Wang B."/>
            <person name="Wei J."/>
            <person name="Song S."/>
            <person name="Lu X."/>
            <person name="Gao Z."/>
            <person name="Gu W."/>
            <person name="Deng X."/>
            <person name="Ma D."/>
            <person name="Wang S."/>
            <person name="Liang W."/>
            <person name="Fang L."/>
            <person name="Cai C."/>
            <person name="Zhu X."/>
            <person name="Zhou B."/>
            <person name="Zhang Y."/>
            <person name="Chen Z."/>
            <person name="Xu S."/>
            <person name="Zhu R."/>
            <person name="Wang S."/>
            <person name="Zhang T."/>
            <person name="Zhao G."/>
        </authorList>
    </citation>
    <scope>NUCLEOTIDE SEQUENCE [LARGE SCALE GENOMIC DNA]</scope>
    <source>
        <strain evidence="2">cv. Xinhai21</strain>
        <tissue evidence="1">Leaf</tissue>
    </source>
</reference>
<name>A0A2P5WKS0_GOSBA</name>
<dbReference type="Proteomes" id="UP000239757">
    <property type="component" value="Unassembled WGS sequence"/>
</dbReference>
<protein>
    <submittedName>
        <fullName evidence="1">Uncharacterized protein</fullName>
    </submittedName>
</protein>
<gene>
    <name evidence="1" type="ORF">GOBAR_AA28989</name>
</gene>
<sequence length="203" mass="23049">MDCFTFVFSIKRRLSEAADKSKIKVRHIRHLKIDIVALTWEVEEASRIYRLPNKLHHKVDERSFINQSTVKCHLTVLDKINNQHQHLQAILLSLVTQKGFESCRVLSQLVQSDEGASIRSSLFRNLSQNDAADHPVEGCALNLMVQLKFLVFDSSVHNLLGGSCNYESKLRSGLKYTSFHTRPYIIHSSKAPVAVKNISCSAF</sequence>
<dbReference type="AlphaFoldDB" id="A0A2P5WKS0"/>
<dbReference type="EMBL" id="KZ667246">
    <property type="protein sequence ID" value="PPR91692.1"/>
    <property type="molecule type" value="Genomic_DNA"/>
</dbReference>
<evidence type="ECO:0000313" key="1">
    <source>
        <dbReference type="EMBL" id="PPR91692.1"/>
    </source>
</evidence>
<proteinExistence type="predicted"/>